<dbReference type="VEuPathDB" id="VectorBase:MDOMA2_000232"/>
<dbReference type="GO" id="GO:0007281">
    <property type="term" value="P:germ cell development"/>
    <property type="evidence" value="ECO:0007669"/>
    <property type="project" value="InterPro"/>
</dbReference>
<organism evidence="4">
    <name type="scientific">Musca domestica</name>
    <name type="common">House fly</name>
    <dbReference type="NCBI Taxonomy" id="7370"/>
    <lineage>
        <taxon>Eukaryota</taxon>
        <taxon>Metazoa</taxon>
        <taxon>Ecdysozoa</taxon>
        <taxon>Arthropoda</taxon>
        <taxon>Hexapoda</taxon>
        <taxon>Insecta</taxon>
        <taxon>Pterygota</taxon>
        <taxon>Neoptera</taxon>
        <taxon>Endopterygota</taxon>
        <taxon>Diptera</taxon>
        <taxon>Brachycera</taxon>
        <taxon>Muscomorpha</taxon>
        <taxon>Muscoidea</taxon>
        <taxon>Muscidae</taxon>
        <taxon>Musca</taxon>
    </lineage>
</organism>
<gene>
    <name evidence="7" type="primary">LOC101887761</name>
    <name evidence="5" type="synonym">101887761</name>
</gene>
<dbReference type="GeneID" id="101887761"/>
<dbReference type="PANTHER" id="PTHR23231">
    <property type="entry name" value="GERM CELL-LESS PROTEIN"/>
    <property type="match status" value="1"/>
</dbReference>
<evidence type="ECO:0000256" key="1">
    <source>
        <dbReference type="ARBA" id="ARBA00022473"/>
    </source>
</evidence>
<dbReference type="PROSITE" id="PS50097">
    <property type="entry name" value="BTB"/>
    <property type="match status" value="1"/>
</dbReference>
<name>T1P952_MUSDO</name>
<dbReference type="RefSeq" id="XP_058983556.1">
    <property type="nucleotide sequence ID" value="XM_059127573.1"/>
</dbReference>
<evidence type="ECO:0000313" key="6">
    <source>
        <dbReference type="Proteomes" id="UP001652621"/>
    </source>
</evidence>
<feature type="compositionally biased region" description="Low complexity" evidence="2">
    <location>
        <begin position="570"/>
        <end position="601"/>
    </location>
</feature>
<evidence type="ECO:0000313" key="7">
    <source>
        <dbReference type="RefSeq" id="XP_058983556.1"/>
    </source>
</evidence>
<dbReference type="SMART" id="SM00225">
    <property type="entry name" value="BTB"/>
    <property type="match status" value="1"/>
</dbReference>
<reference evidence="4" key="1">
    <citation type="submission" date="2012-08" db="EMBL/GenBank/DDBJ databases">
        <title>Transcriptome of adult Musca domestica launches a platform for comparative house fly gene expression and characterization of differential gene expression among resistant and susceptible house flies.</title>
        <authorList>
            <person name="Liu N."/>
            <person name="Zhang L."/>
            <person name="Li M."/>
            <person name="Reid W."/>
        </authorList>
    </citation>
    <scope>NUCLEOTIDE SEQUENCE</scope>
    <source>
        <strain evidence="4">ALHF</strain>
        <tissue evidence="4">Whole body</tissue>
    </source>
</reference>
<feature type="region of interest" description="Disordered" evidence="2">
    <location>
        <begin position="272"/>
        <end position="298"/>
    </location>
</feature>
<reference evidence="5" key="2">
    <citation type="submission" date="2020-05" db="UniProtKB">
        <authorList>
            <consortium name="EnsemblMetazoa"/>
        </authorList>
    </citation>
    <scope>IDENTIFICATION</scope>
    <source>
        <strain evidence="5">Aabys</strain>
    </source>
</reference>
<dbReference type="EMBL" id="KA645242">
    <property type="protein sequence ID" value="AFP59871.1"/>
    <property type="molecule type" value="mRNA"/>
</dbReference>
<dbReference type="Proteomes" id="UP001652621">
    <property type="component" value="Unplaced"/>
</dbReference>
<dbReference type="CDD" id="cd18495">
    <property type="entry name" value="BACK_GCL"/>
    <property type="match status" value="1"/>
</dbReference>
<dbReference type="PANTHER" id="PTHR23231:SF17">
    <property type="entry name" value="BTB DOMAIN-CONTAINING PROTEIN"/>
    <property type="match status" value="1"/>
</dbReference>
<dbReference type="InterPro" id="IPR043380">
    <property type="entry name" value="Gcl-like"/>
</dbReference>
<sequence length="601" mass="67948">MGQLVVKLAQPVSNVADILGGRRKRKRSIDSLQTNSEESNSESQSPKKKKLLTTTQYIYQALFKEQKNSDIAIMALGKVWNLHKVYLSQSPYFYSMFNGSWKESCQDFVHIKILDERITLDALDAVFGSMYSDEIEIDAKGVISVLATATLFHLDGIIDKCAEVMIESINAETAINYYEAACQYGCQNVKKSAFVWLEINLLCIYTKYPNLLRQISIELMTALISSPDLYVMQTEYSLYTLLRNWIYLRLHPNYDPENPQHQAQQLEELKLQQQSNESNNTSSSSSLSNSPSDRAPVTSNDIVQNFFTSRREKRSFLSTPDGQQFLKPFLALRTQYLTNHHMDLKIVLNDNIIPKEWLHNHVLSNWNSILKVDHLPEEGPKDLNPDEFFKNCMRCGRILLEPGYQKWRWTGFNFGLDLILIADSRILSIRRHHRNEHERLLSLQTKRQFMIRASVTSINNQRQPVYTQKSDITSLCLEKNEEVTLMVMDAKLVHPLLISVNVLVVPPAPQTFKENLLICDEFANASVPISEIGANCERSSTPTSSGMLDEGNAVCLVPPSPPNAGPLHLSSSMATSHRSASATSTSSSTASSSSFSSTDFL</sequence>
<dbReference type="Gene3D" id="3.30.710.10">
    <property type="entry name" value="Potassium Channel Kv1.1, Chain A"/>
    <property type="match status" value="1"/>
</dbReference>
<dbReference type="EnsemblMetazoa" id="MDOA006135-RB">
    <property type="protein sequence ID" value="MDOA006135-PB"/>
    <property type="gene ID" value="MDOA006135"/>
</dbReference>
<dbReference type="KEGG" id="mde:101887761"/>
<feature type="region of interest" description="Disordered" evidence="2">
    <location>
        <begin position="566"/>
        <end position="601"/>
    </location>
</feature>
<feature type="domain" description="BTB" evidence="3">
    <location>
        <begin position="69"/>
        <end position="139"/>
    </location>
</feature>
<reference evidence="7" key="3">
    <citation type="submission" date="2025-05" db="UniProtKB">
        <authorList>
            <consortium name="RefSeq"/>
        </authorList>
    </citation>
    <scope>IDENTIFICATION</scope>
    <source>
        <strain evidence="7">Aabys</strain>
        <tissue evidence="7">Whole body</tissue>
    </source>
</reference>
<dbReference type="OrthoDB" id="6359943at2759"/>
<protein>
    <submittedName>
        <fullName evidence="4">BTB/POZ domain protein</fullName>
    </submittedName>
    <submittedName>
        <fullName evidence="7">Protein germ cell-less</fullName>
    </submittedName>
</protein>
<dbReference type="SUPFAM" id="SSF54695">
    <property type="entry name" value="POZ domain"/>
    <property type="match status" value="1"/>
</dbReference>
<dbReference type="VEuPathDB" id="VectorBase:MDOA006135"/>
<dbReference type="InterPro" id="IPR011333">
    <property type="entry name" value="SKP1/BTB/POZ_sf"/>
</dbReference>
<dbReference type="eggNOG" id="KOG4682">
    <property type="taxonomic scope" value="Eukaryota"/>
</dbReference>
<evidence type="ECO:0000313" key="4">
    <source>
        <dbReference type="EMBL" id="AFP59871.1"/>
    </source>
</evidence>
<evidence type="ECO:0000313" key="5">
    <source>
        <dbReference type="EnsemblMetazoa" id="MDOA006135-PB"/>
    </source>
</evidence>
<proteinExistence type="evidence at transcript level"/>
<keyword evidence="6" id="KW-1185">Reference proteome</keyword>
<accession>T1P952</accession>
<feature type="region of interest" description="Disordered" evidence="2">
    <location>
        <begin position="26"/>
        <end position="48"/>
    </location>
</feature>
<dbReference type="AlphaFoldDB" id="T1P952"/>
<dbReference type="InterPro" id="IPR000210">
    <property type="entry name" value="BTB/POZ_dom"/>
</dbReference>
<dbReference type="CDD" id="cd18305">
    <property type="entry name" value="BTB_POZ_GCL"/>
    <property type="match status" value="1"/>
</dbReference>
<evidence type="ECO:0000256" key="2">
    <source>
        <dbReference type="SAM" id="MobiDB-lite"/>
    </source>
</evidence>
<dbReference type="Pfam" id="PF00651">
    <property type="entry name" value="BTB"/>
    <property type="match status" value="1"/>
</dbReference>
<keyword evidence="1" id="KW-0217">Developmental protein</keyword>
<evidence type="ECO:0000259" key="3">
    <source>
        <dbReference type="PROSITE" id="PS50097"/>
    </source>
</evidence>
<feature type="compositionally biased region" description="Low complexity" evidence="2">
    <location>
        <begin position="272"/>
        <end position="292"/>
    </location>
</feature>